<proteinExistence type="predicted"/>
<organism evidence="8 9">
    <name type="scientific">SAR86 cluster bacterium SAR86B</name>
    <dbReference type="NCBI Taxonomy" id="1123867"/>
    <lineage>
        <taxon>Bacteria</taxon>
        <taxon>Pseudomonadati</taxon>
        <taxon>Pseudomonadota</taxon>
        <taxon>Gammaproteobacteria</taxon>
        <taxon>SAR86 cluster</taxon>
    </lineage>
</organism>
<dbReference type="InterPro" id="IPR036922">
    <property type="entry name" value="Rieske_2Fe-2S_sf"/>
</dbReference>
<dbReference type="SUPFAM" id="SSF50022">
    <property type="entry name" value="ISP domain"/>
    <property type="match status" value="1"/>
</dbReference>
<dbReference type="HOGENOM" id="CLU_026244_3_2_6"/>
<dbReference type="InterPro" id="IPR015879">
    <property type="entry name" value="Ring_hydroxy_dOase_asu_C_dom"/>
</dbReference>
<keyword evidence="4" id="KW-0560">Oxidoreductase</keyword>
<evidence type="ECO:0000313" key="8">
    <source>
        <dbReference type="EMBL" id="EJP72570.1"/>
    </source>
</evidence>
<dbReference type="EMBL" id="JH611190">
    <property type="protein sequence ID" value="EJP72570.1"/>
    <property type="molecule type" value="Genomic_DNA"/>
</dbReference>
<reference evidence="8 9" key="1">
    <citation type="journal article" date="2012" name="ISME J.">
        <title>Genomic insights to SAR86, an abundant and uncultivated marine bacterial lineage.</title>
        <authorList>
            <person name="Dupont C.L."/>
            <person name="Rusch D.B."/>
            <person name="Yooseph S."/>
            <person name="Lombardo M.J."/>
            <person name="Richter R.A."/>
            <person name="Valas R."/>
            <person name="Novotny M."/>
            <person name="Yee-Greenbaum J."/>
            <person name="Selengut J.D."/>
            <person name="Haft D.H."/>
            <person name="Halpern A.L."/>
            <person name="Lasken R.S."/>
            <person name="Nealson K."/>
            <person name="Friedman R."/>
            <person name="Venter J.C."/>
        </authorList>
    </citation>
    <scope>NUCLEOTIDE SEQUENCE [LARGE SCALE GENOMIC DNA]</scope>
</reference>
<dbReference type="AlphaFoldDB" id="J4WWJ2"/>
<accession>J4WWJ2</accession>
<keyword evidence="3" id="KW-0479">Metal-binding</keyword>
<dbReference type="Pfam" id="PF00355">
    <property type="entry name" value="Rieske"/>
    <property type="match status" value="1"/>
</dbReference>
<comment type="cofactor">
    <cofactor evidence="1">
        <name>Fe cation</name>
        <dbReference type="ChEBI" id="CHEBI:24875"/>
    </cofactor>
</comment>
<dbReference type="Gene3D" id="3.90.380.10">
    <property type="entry name" value="Naphthalene 1,2-dioxygenase Alpha Subunit, Chain A, domain 1"/>
    <property type="match status" value="1"/>
</dbReference>
<evidence type="ECO:0000259" key="7">
    <source>
        <dbReference type="PROSITE" id="PS51296"/>
    </source>
</evidence>
<dbReference type="CDD" id="cd03469">
    <property type="entry name" value="Rieske_RO_Alpha_N"/>
    <property type="match status" value="1"/>
</dbReference>
<keyword evidence="6" id="KW-0411">Iron-sulfur</keyword>
<dbReference type="PANTHER" id="PTHR43756:SF5">
    <property type="entry name" value="CHOLINE MONOOXYGENASE, CHLOROPLASTIC"/>
    <property type="match status" value="1"/>
</dbReference>
<dbReference type="PANTHER" id="PTHR43756">
    <property type="entry name" value="CHOLINE MONOOXYGENASE, CHLOROPLASTIC"/>
    <property type="match status" value="1"/>
</dbReference>
<gene>
    <name evidence="8" type="ORF">NT02SARS_0999</name>
</gene>
<dbReference type="Pfam" id="PF00848">
    <property type="entry name" value="Ring_hydroxyl_A"/>
    <property type="match status" value="1"/>
</dbReference>
<dbReference type="GO" id="GO:0005506">
    <property type="term" value="F:iron ion binding"/>
    <property type="evidence" value="ECO:0007669"/>
    <property type="project" value="InterPro"/>
</dbReference>
<keyword evidence="2" id="KW-0001">2Fe-2S</keyword>
<evidence type="ECO:0000256" key="5">
    <source>
        <dbReference type="ARBA" id="ARBA00023004"/>
    </source>
</evidence>
<name>J4WWJ2_9GAMM</name>
<evidence type="ECO:0000256" key="1">
    <source>
        <dbReference type="ARBA" id="ARBA00001962"/>
    </source>
</evidence>
<dbReference type="GO" id="GO:0016491">
    <property type="term" value="F:oxidoreductase activity"/>
    <property type="evidence" value="ECO:0007669"/>
    <property type="project" value="UniProtKB-KW"/>
</dbReference>
<keyword evidence="5" id="KW-0408">Iron</keyword>
<dbReference type="GO" id="GO:0051537">
    <property type="term" value="F:2 iron, 2 sulfur cluster binding"/>
    <property type="evidence" value="ECO:0007669"/>
    <property type="project" value="UniProtKB-KW"/>
</dbReference>
<evidence type="ECO:0000256" key="4">
    <source>
        <dbReference type="ARBA" id="ARBA00023002"/>
    </source>
</evidence>
<sequence length="385" mass="43555">MPIPEFYSLASPTDKLIDDNRLIEKIFNHIDNKTTDLGDIVWQEPVSNYLDPDRFKKEIDLIRSSPVPFCPSIALPSPGSFIARTAALTPLLVTRDQDNRIRAFINACRHRGMQVANGSGCKKAFICPYHGWTYGLDGSNKSIPDQYGFPGIDKNDYGLHEINAFEKGGIVYVIQNGEISDQMIDDQLDFFTHDQKLFNTSEITDDANWKLLTETLLEGYHIKSLHRNSFYPYGLDNLNVVENYGNNSRVIFPFKRIDKLRNQKPEDRIIDGCVTSVYSLFPNASISVLSKHTNLVILEPISPTQSKWIIYSLVNRGNSKNVITEDDAKKDAEFVGSTGQDEDREAARAIQETLHTKANDHLTFGYFEKAIINFHQAIKKGISNS</sequence>
<dbReference type="InterPro" id="IPR017941">
    <property type="entry name" value="Rieske_2Fe-2S"/>
</dbReference>
<dbReference type="SUPFAM" id="SSF55961">
    <property type="entry name" value="Bet v1-like"/>
    <property type="match status" value="1"/>
</dbReference>
<evidence type="ECO:0000256" key="2">
    <source>
        <dbReference type="ARBA" id="ARBA00022714"/>
    </source>
</evidence>
<protein>
    <submittedName>
        <fullName evidence="8">Rieske [2Fe-2S] domain protein</fullName>
    </submittedName>
</protein>
<evidence type="ECO:0000256" key="6">
    <source>
        <dbReference type="ARBA" id="ARBA00023014"/>
    </source>
</evidence>
<evidence type="ECO:0000313" key="9">
    <source>
        <dbReference type="Proteomes" id="UP000010116"/>
    </source>
</evidence>
<dbReference type="Proteomes" id="UP000010116">
    <property type="component" value="Unassembled WGS sequence"/>
</dbReference>
<dbReference type="Gene3D" id="2.102.10.10">
    <property type="entry name" value="Rieske [2Fe-2S] iron-sulphur domain"/>
    <property type="match status" value="1"/>
</dbReference>
<evidence type="ECO:0000256" key="3">
    <source>
        <dbReference type="ARBA" id="ARBA00022723"/>
    </source>
</evidence>
<dbReference type="InterPro" id="IPR001663">
    <property type="entry name" value="Rng_hydr_dOase-A"/>
</dbReference>
<feature type="domain" description="Rieske" evidence="7">
    <location>
        <begin position="68"/>
        <end position="173"/>
    </location>
</feature>
<dbReference type="PROSITE" id="PS51296">
    <property type="entry name" value="RIESKE"/>
    <property type="match status" value="1"/>
</dbReference>